<evidence type="ECO:0000256" key="1">
    <source>
        <dbReference type="ARBA" id="ARBA00000213"/>
    </source>
</evidence>
<name>A0A1F7X6G1_9BACT</name>
<feature type="site" description="Interaction with DNA" evidence="10">
    <location>
        <position position="144"/>
    </location>
</feature>
<keyword evidence="4" id="KW-0863">Zinc-finger</keyword>
<dbReference type="PROSITE" id="PS50880">
    <property type="entry name" value="TOPRIM"/>
    <property type="match status" value="1"/>
</dbReference>
<dbReference type="InterPro" id="IPR013824">
    <property type="entry name" value="Topo_IA_cen_sub1"/>
</dbReference>
<sequence>MQLIIVESPTKAQTLARFLGNGYSVEATRGHVMDLPKSELGIDTAKDFAPTYVPVEKSKDAVELIKKEAKKAEKIFLATDPDREGEAIAAHVKEIVGNSKTVRIVFHEITKDAVEEAIGAPRDIDHNLVDAQIARRVLDRLVGYKLSPLLWRKVRRGLSAGRVQTVAVRLIVEKEREIKKFKSEEYWEITVEVKGKGAKPFAVKLAKIGDKPATVKNAAEAKTIVADLDKSKYKVDDIVKKEVVKNPYAPFTTSTMTQAGARIFGWSAKRTMSIAQHLYEQGLITYHRTDSAHIAEGAVKKLRDYIKSEYGENYLPPSPRLYKTTSKVAQEAHEAIRPTNIGADFKSKSKYAKDEETLYGLIWKRFVACQMSSSVYDETTIDVAAKKNVGKTAADYLLRTTGQTMKFDGWRKVLPAGKVAEEDTVVLPEVEKDEALQLIKVNPLQKFTEPPARFNEASLIKTLEKLGIGRPSTYAPIISTIQIRNYVEKDEGKFTPTTIGVAVNDFLMEHFPDVFDYQFTAEMEDSLDKIADGKAEWTGPIKKFWSPFAKTLEIVEKGSKRVKIEVEKLGKKCPKCTEGELVIRIGRFGKFISCSRFPDCDYTEKYIEKVGMKCPKCEKGDVIVKKTFKGKKFYGCSRYPDCDFASWRNPKQEKTQNIADKSN</sequence>
<dbReference type="GO" id="GO:0006265">
    <property type="term" value="P:DNA topological change"/>
    <property type="evidence" value="ECO:0007669"/>
    <property type="project" value="UniProtKB-UniRule"/>
</dbReference>
<dbReference type="InterPro" id="IPR013826">
    <property type="entry name" value="Topo_IA_cen_sub3"/>
</dbReference>
<dbReference type="InterPro" id="IPR023406">
    <property type="entry name" value="Topo_IA_AS"/>
</dbReference>
<dbReference type="AlphaFoldDB" id="A0A1F7X6G1"/>
<dbReference type="Gene3D" id="1.10.460.10">
    <property type="entry name" value="Topoisomerase I, domain 2"/>
    <property type="match status" value="1"/>
</dbReference>
<dbReference type="Gene3D" id="3.30.65.10">
    <property type="entry name" value="Bacterial Topoisomerase I, domain 1"/>
    <property type="match status" value="2"/>
</dbReference>
<comment type="function">
    <text evidence="10">Releases the supercoiling and torsional tension of DNA, which is introduced during the DNA replication and transcription, by transiently cleaving and rejoining one strand of the DNA duplex. Introduces a single-strand break via transesterification at a target site in duplex DNA. The scissile phosphodiester is attacked by the catalytic tyrosine of the enzyme, resulting in the formation of a DNA-(5'-phosphotyrosyl)-enzyme intermediate and the expulsion of a 3'-OH DNA strand. The free DNA strand then undergoes passage around the unbroken strand, thus removing DNA supercoils. Finally, in the religation step, the DNA 3'-OH attacks the covalent intermediate to expel the active-site tyrosine and restore the DNA phosphodiester backbone.</text>
</comment>
<feature type="region of interest" description="Interaction with DNA" evidence="10">
    <location>
        <begin position="159"/>
        <end position="164"/>
    </location>
</feature>
<reference evidence="13 14" key="1">
    <citation type="journal article" date="2016" name="Nat. Commun.">
        <title>Thousands of microbial genomes shed light on interconnected biogeochemical processes in an aquifer system.</title>
        <authorList>
            <person name="Anantharaman K."/>
            <person name="Brown C.T."/>
            <person name="Hug L.A."/>
            <person name="Sharon I."/>
            <person name="Castelle C.J."/>
            <person name="Probst A.J."/>
            <person name="Thomas B.C."/>
            <person name="Singh A."/>
            <person name="Wilkins M.J."/>
            <person name="Karaoz U."/>
            <person name="Brodie E.L."/>
            <person name="Williams K.H."/>
            <person name="Hubbard S.S."/>
            <person name="Banfield J.F."/>
        </authorList>
    </citation>
    <scope>NUCLEOTIDE SEQUENCE [LARGE SCALE GENOMIC DNA]</scope>
</reference>
<dbReference type="SMART" id="SM00436">
    <property type="entry name" value="TOP1Bc"/>
    <property type="match status" value="1"/>
</dbReference>
<dbReference type="InterPro" id="IPR000380">
    <property type="entry name" value="Topo_IA"/>
</dbReference>
<keyword evidence="6" id="KW-0460">Magnesium</keyword>
<feature type="domain" description="Topo IA-type catalytic" evidence="12">
    <location>
        <begin position="125"/>
        <end position="552"/>
    </location>
</feature>
<comment type="caution">
    <text evidence="13">The sequence shown here is derived from an EMBL/GenBank/DDBJ whole genome shotgun (WGS) entry which is preliminary data.</text>
</comment>
<keyword evidence="8 10" id="KW-0238">DNA-binding</keyword>
<comment type="subunit">
    <text evidence="10">Monomer.</text>
</comment>
<feature type="active site" description="O-(5'-phospho-DNA)-tyrosine intermediate" evidence="10">
    <location>
        <position position="286"/>
    </location>
</feature>
<dbReference type="Pfam" id="PF01751">
    <property type="entry name" value="Toprim"/>
    <property type="match status" value="1"/>
</dbReference>
<feature type="site" description="Interaction with DNA" evidence="10">
    <location>
        <position position="136"/>
    </location>
</feature>
<comment type="catalytic activity">
    <reaction evidence="1 10">
        <text>ATP-independent breakage of single-stranded DNA, followed by passage and rejoining.</text>
        <dbReference type="EC" id="5.6.2.1"/>
    </reaction>
</comment>
<accession>A0A1F7X6G1</accession>
<dbReference type="InterPro" id="IPR006171">
    <property type="entry name" value="TOPRIM_dom"/>
</dbReference>
<dbReference type="GO" id="GO:0003677">
    <property type="term" value="F:DNA binding"/>
    <property type="evidence" value="ECO:0007669"/>
    <property type="project" value="UniProtKB-KW"/>
</dbReference>
<proteinExistence type="inferred from homology"/>
<feature type="site" description="Interaction with DNA" evidence="10">
    <location>
        <position position="288"/>
    </location>
</feature>
<evidence type="ECO:0000256" key="8">
    <source>
        <dbReference type="ARBA" id="ARBA00023125"/>
    </source>
</evidence>
<evidence type="ECO:0000313" key="13">
    <source>
        <dbReference type="EMBL" id="OGM09958.1"/>
    </source>
</evidence>
<feature type="site" description="Interaction with DNA" evidence="10">
    <location>
        <position position="135"/>
    </location>
</feature>
<dbReference type="PROSITE" id="PS52039">
    <property type="entry name" value="TOPO_IA_2"/>
    <property type="match status" value="1"/>
</dbReference>
<comment type="similarity">
    <text evidence="2 10">Belongs to the type IA topoisomerase family.</text>
</comment>
<dbReference type="InterPro" id="IPR005733">
    <property type="entry name" value="TopoI_bac-type"/>
</dbReference>
<dbReference type="SUPFAM" id="SSF57783">
    <property type="entry name" value="Zinc beta-ribbon"/>
    <property type="match status" value="1"/>
</dbReference>
<keyword evidence="5" id="KW-0862">Zinc</keyword>
<keyword evidence="3" id="KW-0479">Metal-binding</keyword>
<feature type="site" description="Interaction with DNA" evidence="10">
    <location>
        <position position="139"/>
    </location>
</feature>
<dbReference type="SMART" id="SM00437">
    <property type="entry name" value="TOP1Ac"/>
    <property type="match status" value="1"/>
</dbReference>
<dbReference type="InterPro" id="IPR028612">
    <property type="entry name" value="Topoisom_1_IA"/>
</dbReference>
<evidence type="ECO:0000256" key="5">
    <source>
        <dbReference type="ARBA" id="ARBA00022833"/>
    </source>
</evidence>
<dbReference type="GO" id="GO:0005694">
    <property type="term" value="C:chromosome"/>
    <property type="evidence" value="ECO:0007669"/>
    <property type="project" value="InterPro"/>
</dbReference>
<dbReference type="PANTHER" id="PTHR42785">
    <property type="entry name" value="DNA TOPOISOMERASE, TYPE IA, CORE"/>
    <property type="match status" value="1"/>
</dbReference>
<dbReference type="InterPro" id="IPR013498">
    <property type="entry name" value="Topo_IA_Znf"/>
</dbReference>
<evidence type="ECO:0000313" key="14">
    <source>
        <dbReference type="Proteomes" id="UP000176778"/>
    </source>
</evidence>
<evidence type="ECO:0000256" key="7">
    <source>
        <dbReference type="ARBA" id="ARBA00023029"/>
    </source>
</evidence>
<dbReference type="Proteomes" id="UP000176778">
    <property type="component" value="Unassembled WGS sequence"/>
</dbReference>
<dbReference type="NCBIfam" id="TIGR01051">
    <property type="entry name" value="topA_bact"/>
    <property type="match status" value="1"/>
</dbReference>
<evidence type="ECO:0000256" key="10">
    <source>
        <dbReference type="HAMAP-Rule" id="MF_00952"/>
    </source>
</evidence>
<evidence type="ECO:0000256" key="6">
    <source>
        <dbReference type="ARBA" id="ARBA00022842"/>
    </source>
</evidence>
<dbReference type="STRING" id="1802479.A2Y68_00850"/>
<feature type="domain" description="Toprim" evidence="11">
    <location>
        <begin position="1"/>
        <end position="109"/>
    </location>
</feature>
<protein>
    <recommendedName>
        <fullName evidence="10">DNA topoisomerase 1</fullName>
        <ecNumber evidence="10">5.6.2.1</ecNumber>
    </recommendedName>
    <alternativeName>
        <fullName evidence="10">DNA topoisomerase I</fullName>
    </alternativeName>
</protein>
<keyword evidence="7 10" id="KW-0799">Topoisomerase</keyword>
<dbReference type="Pfam" id="PF01131">
    <property type="entry name" value="Topoisom_bac"/>
    <property type="match status" value="1"/>
</dbReference>
<evidence type="ECO:0000259" key="11">
    <source>
        <dbReference type="PROSITE" id="PS50880"/>
    </source>
</evidence>
<dbReference type="EC" id="5.6.2.1" evidence="10"/>
<dbReference type="PANTHER" id="PTHR42785:SF1">
    <property type="entry name" value="DNA TOPOISOMERASE"/>
    <property type="match status" value="1"/>
</dbReference>
<dbReference type="InterPro" id="IPR003601">
    <property type="entry name" value="Topo_IA_2"/>
</dbReference>
<dbReference type="GO" id="GO:0003917">
    <property type="term" value="F:DNA topoisomerase type I (single strand cut, ATP-independent) activity"/>
    <property type="evidence" value="ECO:0007669"/>
    <property type="project" value="UniProtKB-UniRule"/>
</dbReference>
<dbReference type="CDD" id="cd00186">
    <property type="entry name" value="TOP1Ac"/>
    <property type="match status" value="1"/>
</dbReference>
<dbReference type="EMBL" id="MGFR01000002">
    <property type="protein sequence ID" value="OGM09958.1"/>
    <property type="molecule type" value="Genomic_DNA"/>
</dbReference>
<organism evidence="13 14">
    <name type="scientific">Candidatus Woesebacteria bacterium RBG_13_46_13</name>
    <dbReference type="NCBI Taxonomy" id="1802479"/>
    <lineage>
        <taxon>Bacteria</taxon>
        <taxon>Candidatus Woeseibacteriota</taxon>
    </lineage>
</organism>
<dbReference type="InterPro" id="IPR013497">
    <property type="entry name" value="Topo_IA_cen"/>
</dbReference>
<dbReference type="SMART" id="SM00493">
    <property type="entry name" value="TOPRIM"/>
    <property type="match status" value="1"/>
</dbReference>
<dbReference type="InterPro" id="IPR013825">
    <property type="entry name" value="Topo_IA_cen_sub2"/>
</dbReference>
<keyword evidence="9 10" id="KW-0413">Isomerase</keyword>
<dbReference type="Gene3D" id="2.70.20.10">
    <property type="entry name" value="Topoisomerase I, domain 3"/>
    <property type="match status" value="1"/>
</dbReference>
<evidence type="ECO:0000256" key="3">
    <source>
        <dbReference type="ARBA" id="ARBA00022723"/>
    </source>
</evidence>
<evidence type="ECO:0000259" key="12">
    <source>
        <dbReference type="PROSITE" id="PS52039"/>
    </source>
</evidence>
<dbReference type="Gene3D" id="3.40.50.140">
    <property type="match status" value="1"/>
</dbReference>
<evidence type="ECO:0000256" key="9">
    <source>
        <dbReference type="ARBA" id="ARBA00023235"/>
    </source>
</evidence>
<dbReference type="InterPro" id="IPR003602">
    <property type="entry name" value="Topo_IA_DNA-bd_dom"/>
</dbReference>
<evidence type="ECO:0000256" key="2">
    <source>
        <dbReference type="ARBA" id="ARBA00009446"/>
    </source>
</evidence>
<dbReference type="Pfam" id="PF01396">
    <property type="entry name" value="Zn_ribbon_Top1"/>
    <property type="match status" value="2"/>
</dbReference>
<dbReference type="PRINTS" id="PR00417">
    <property type="entry name" value="PRTPISMRASEI"/>
</dbReference>
<dbReference type="Gene3D" id="1.10.290.10">
    <property type="entry name" value="Topoisomerase I, domain 4"/>
    <property type="match status" value="1"/>
</dbReference>
<dbReference type="PROSITE" id="PS00396">
    <property type="entry name" value="TOPO_IA_1"/>
    <property type="match status" value="1"/>
</dbReference>
<gene>
    <name evidence="10" type="primary">topA</name>
    <name evidence="13" type="ORF">A2Y68_00850</name>
</gene>
<dbReference type="SUPFAM" id="SSF56712">
    <property type="entry name" value="Prokaryotic type I DNA topoisomerase"/>
    <property type="match status" value="1"/>
</dbReference>
<feature type="site" description="Interaction with DNA" evidence="10">
    <location>
        <position position="151"/>
    </location>
</feature>
<dbReference type="InterPro" id="IPR023405">
    <property type="entry name" value="Topo_IA_core_domain"/>
</dbReference>
<evidence type="ECO:0000256" key="4">
    <source>
        <dbReference type="ARBA" id="ARBA00022771"/>
    </source>
</evidence>
<feature type="site" description="Interaction with DNA" evidence="10">
    <location>
        <position position="31"/>
    </location>
</feature>
<dbReference type="HAMAP" id="MF_00952">
    <property type="entry name" value="Topoisom_1_prok"/>
    <property type="match status" value="1"/>
</dbReference>
<feature type="site" description="Interaction with DNA" evidence="10">
    <location>
        <position position="484"/>
    </location>
</feature>
<dbReference type="GO" id="GO:0008270">
    <property type="term" value="F:zinc ion binding"/>
    <property type="evidence" value="ECO:0007669"/>
    <property type="project" value="UniProtKB-KW"/>
</dbReference>